<feature type="signal peptide" evidence="1">
    <location>
        <begin position="1"/>
        <end position="21"/>
    </location>
</feature>
<evidence type="ECO:0000256" key="1">
    <source>
        <dbReference type="SAM" id="SignalP"/>
    </source>
</evidence>
<reference evidence="2" key="1">
    <citation type="submission" date="2019-03" db="EMBL/GenBank/DDBJ databases">
        <title>Lake Tanganyika Metagenome-Assembled Genomes (MAGs).</title>
        <authorList>
            <person name="Tran P."/>
        </authorList>
    </citation>
    <scope>NUCLEOTIDE SEQUENCE</scope>
    <source>
        <strain evidence="2">M_DeepCast_400m_m2_100</strain>
    </source>
</reference>
<comment type="caution">
    <text evidence="2">The sequence shown here is derived from an EMBL/GenBank/DDBJ whole genome shotgun (WGS) entry which is preliminary data.</text>
</comment>
<gene>
    <name evidence="2" type="ORF">FJY75_00315</name>
</gene>
<evidence type="ECO:0000313" key="3">
    <source>
        <dbReference type="Proteomes" id="UP000748308"/>
    </source>
</evidence>
<dbReference type="EMBL" id="VGIY01000003">
    <property type="protein sequence ID" value="MBM3316270.1"/>
    <property type="molecule type" value="Genomic_DNA"/>
</dbReference>
<protein>
    <recommendedName>
        <fullName evidence="4">FlgD Ig-like domain-containing protein</fullName>
    </recommendedName>
</protein>
<feature type="chain" id="PRO_5036991824" description="FlgD Ig-like domain-containing protein" evidence="1">
    <location>
        <begin position="22"/>
        <end position="825"/>
    </location>
</feature>
<name>A0A937X6Y6_UNCEI</name>
<dbReference type="Proteomes" id="UP000748308">
    <property type="component" value="Unassembled WGS sequence"/>
</dbReference>
<dbReference type="AlphaFoldDB" id="A0A937X6Y6"/>
<organism evidence="2 3">
    <name type="scientific">Eiseniibacteriota bacterium</name>
    <dbReference type="NCBI Taxonomy" id="2212470"/>
    <lineage>
        <taxon>Bacteria</taxon>
        <taxon>Candidatus Eiseniibacteriota</taxon>
    </lineage>
</organism>
<sequence>MLGFRNAARAIRRFAPPAALALIGLAGGPLPCGAAADLVILDAAPAADGAPVCRGYRIVQPGSRVGNGDLLEFFSFWDQADTVRADLTLLDDQAPAALLGTYVGDSSVVVGDDLHVWSAYWFAYRLAEANARPDAARIAVPITGSGPAGSTTNEALSLCLSNRPPRHLATAIIGDAARYTLHEGRRLYTVRNGDSLRIETTWSFHSRPFFTTADFSAVDDSFSAARVYYELVDAPAETLQTHALYYELDEAARGPGLAALPLRIHGRDGGCGRDSVTLSLLLDNEPPALPPRLDPLPETATDPALRVSGTGPAGARDILVVLNQTDRFVLPLTQAGDSLVFSGTVTLRPGPNQLVAHARDLVGNRGPGTTARAVQLVPAPVFKHWRILQPDTLSLGAAGAVAVANGQTILVRSEWDSRAPYQVTADFSGLDGAFDPAAVRVTQVEDRVVAVGGTTEVWAGYQIEYTISAANSLPDAAGRIVPVTAFDPSTGYSATTSSLALCLSNRPPRHVATRFLGGPERFVERDGETLFTLRNGGSVYLLTEWATPRPLRTVEADFSAVDEDFIAALARVHHVDSLSTDSTRVYRIFYEFSLDACCAPGQAPYPLPVGITVQDPGCGRAQTIAWVEMDNEGPAGSPLLDAAPPEATAASSVTLSGRAPEGSWTLLAVVDHATADSLTTIEDPLLEADGAFSVSLPLLAGENRITLYGADPVGNRSAPTPTYRLQRIVGARRVTVPKPFHAGDAFSVESAAGLSAAELELYNLEGDLIRRWAFDGGPRLFFSAPWDGRNGRGEPVRQGAYLLRIETRDAAGRGDREVRAVVFQR</sequence>
<dbReference type="Gene3D" id="2.60.40.4070">
    <property type="match status" value="1"/>
</dbReference>
<evidence type="ECO:0008006" key="4">
    <source>
        <dbReference type="Google" id="ProtNLM"/>
    </source>
</evidence>
<keyword evidence="1" id="KW-0732">Signal</keyword>
<proteinExistence type="predicted"/>
<accession>A0A937X6Y6</accession>
<evidence type="ECO:0000313" key="2">
    <source>
        <dbReference type="EMBL" id="MBM3316270.1"/>
    </source>
</evidence>